<dbReference type="Proteomes" id="UP001251870">
    <property type="component" value="Unassembled WGS sequence"/>
</dbReference>
<dbReference type="EMBL" id="JAVKGR010000003">
    <property type="protein sequence ID" value="MDR8018781.1"/>
    <property type="molecule type" value="Genomic_DNA"/>
</dbReference>
<feature type="compositionally biased region" description="Acidic residues" evidence="1">
    <location>
        <begin position="30"/>
        <end position="98"/>
    </location>
</feature>
<protein>
    <recommendedName>
        <fullName evidence="4">DUF4340 domain-containing protein</fullName>
    </recommendedName>
</protein>
<evidence type="ECO:0000313" key="2">
    <source>
        <dbReference type="EMBL" id="MDR8018781.1"/>
    </source>
</evidence>
<accession>A0ABU2DQL6</accession>
<sequence length="349" mass="37215">MSRNGAPNTGALSVGVFSVVGLLLSGCGLLDEDGAENPETAEEAQESDSGESESGESQDEGAEDEGAAGEDAEDEEGAEPAESLTEDLAEGEAPEFVDLEDRLWESMLEAESVTIQGSSPLGASQLEEYFSAVAEDIDENTDENTDEDTGEDSEGEIDEETVAEISVAGAMDGSATESQIRIGDTLDLTIITAEERTYLKGEDFADITALSSPHENADFVDQELIDDLLADRWIDIGSAEEMASMSPQSLVEQWEDSLIEDPEGVTGEAEERDGSEVWVYTSADGESTYVVSAEETPRLLSIDDAQSSLMFAGWDETEGAEVPEETLTMDEVTQTLIDSMPVPSETAEP</sequence>
<gene>
    <name evidence="2" type="ORF">RIL96_04290</name>
</gene>
<organism evidence="2 3">
    <name type="scientific">Nesterenkonia aerolata</name>
    <dbReference type="NCBI Taxonomy" id="3074079"/>
    <lineage>
        <taxon>Bacteria</taxon>
        <taxon>Bacillati</taxon>
        <taxon>Actinomycetota</taxon>
        <taxon>Actinomycetes</taxon>
        <taxon>Micrococcales</taxon>
        <taxon>Micrococcaceae</taxon>
        <taxon>Nesterenkonia</taxon>
    </lineage>
</organism>
<feature type="region of interest" description="Disordered" evidence="1">
    <location>
        <begin position="136"/>
        <end position="158"/>
    </location>
</feature>
<evidence type="ECO:0000256" key="1">
    <source>
        <dbReference type="SAM" id="MobiDB-lite"/>
    </source>
</evidence>
<keyword evidence="3" id="KW-1185">Reference proteome</keyword>
<dbReference type="RefSeq" id="WP_310547774.1">
    <property type="nucleotide sequence ID" value="NZ_JAVKGR010000003.1"/>
</dbReference>
<dbReference type="PROSITE" id="PS51257">
    <property type="entry name" value="PROKAR_LIPOPROTEIN"/>
    <property type="match status" value="1"/>
</dbReference>
<name>A0ABU2DQL6_9MICC</name>
<feature type="region of interest" description="Disordered" evidence="1">
    <location>
        <begin position="28"/>
        <end position="102"/>
    </location>
</feature>
<evidence type="ECO:0000313" key="3">
    <source>
        <dbReference type="Proteomes" id="UP001251870"/>
    </source>
</evidence>
<comment type="caution">
    <text evidence="2">The sequence shown here is derived from an EMBL/GenBank/DDBJ whole genome shotgun (WGS) entry which is preliminary data.</text>
</comment>
<proteinExistence type="predicted"/>
<evidence type="ECO:0008006" key="4">
    <source>
        <dbReference type="Google" id="ProtNLM"/>
    </source>
</evidence>
<reference evidence="2 3" key="1">
    <citation type="submission" date="2023-09" db="EMBL/GenBank/DDBJ databases">
        <title>Description of three actinobacteria isolated from air of manufacturing shop in a pharmaceutical factory.</title>
        <authorList>
            <person name="Zhang D.-F."/>
        </authorList>
    </citation>
    <scope>NUCLEOTIDE SEQUENCE [LARGE SCALE GENOMIC DNA]</scope>
    <source>
        <strain evidence="2 3">LY-0111</strain>
    </source>
</reference>